<evidence type="ECO:0000259" key="1">
    <source>
        <dbReference type="Pfam" id="PF02464"/>
    </source>
</evidence>
<proteinExistence type="predicted"/>
<name>A0ABP8L673_9MICO</name>
<dbReference type="NCBIfam" id="TIGR00199">
    <property type="entry name" value="PncC_domain"/>
    <property type="match status" value="1"/>
</dbReference>
<accession>A0ABP8L673</accession>
<gene>
    <name evidence="2" type="ORF">GCM10023169_19450</name>
</gene>
<comment type="caution">
    <text evidence="2">The sequence shown here is derived from an EMBL/GenBank/DDBJ whole genome shotgun (WGS) entry which is preliminary data.</text>
</comment>
<dbReference type="InterPro" id="IPR008136">
    <property type="entry name" value="CinA_C"/>
</dbReference>
<organism evidence="2 3">
    <name type="scientific">Georgenia halophila</name>
    <dbReference type="NCBI Taxonomy" id="620889"/>
    <lineage>
        <taxon>Bacteria</taxon>
        <taxon>Bacillati</taxon>
        <taxon>Actinomycetota</taxon>
        <taxon>Actinomycetes</taxon>
        <taxon>Micrococcales</taxon>
        <taxon>Bogoriellaceae</taxon>
        <taxon>Georgenia</taxon>
    </lineage>
</organism>
<dbReference type="EMBL" id="BAABGN010000008">
    <property type="protein sequence ID" value="GAA4423593.1"/>
    <property type="molecule type" value="Genomic_DNA"/>
</dbReference>
<dbReference type="InterPro" id="IPR036653">
    <property type="entry name" value="CinA-like_C"/>
</dbReference>
<feature type="domain" description="CinA C-terminal" evidence="1">
    <location>
        <begin position="4"/>
        <end position="155"/>
    </location>
</feature>
<keyword evidence="3" id="KW-1185">Reference proteome</keyword>
<evidence type="ECO:0000313" key="2">
    <source>
        <dbReference type="EMBL" id="GAA4423593.1"/>
    </source>
</evidence>
<dbReference type="Gene3D" id="3.90.950.20">
    <property type="entry name" value="CinA-like"/>
    <property type="match status" value="1"/>
</dbReference>
<dbReference type="RefSeq" id="WP_345216061.1">
    <property type="nucleotide sequence ID" value="NZ_BAABGN010000008.1"/>
</dbReference>
<dbReference type="Proteomes" id="UP001500622">
    <property type="component" value="Unassembled WGS sequence"/>
</dbReference>
<evidence type="ECO:0000313" key="3">
    <source>
        <dbReference type="Proteomes" id="UP001500622"/>
    </source>
</evidence>
<protein>
    <submittedName>
        <fullName evidence="2">CinA family protein</fullName>
    </submittedName>
</protein>
<dbReference type="Pfam" id="PF02464">
    <property type="entry name" value="CinA"/>
    <property type="match status" value="1"/>
</dbReference>
<reference evidence="3" key="1">
    <citation type="journal article" date="2019" name="Int. J. Syst. Evol. Microbiol.">
        <title>The Global Catalogue of Microorganisms (GCM) 10K type strain sequencing project: providing services to taxonomists for standard genome sequencing and annotation.</title>
        <authorList>
            <consortium name="The Broad Institute Genomics Platform"/>
            <consortium name="The Broad Institute Genome Sequencing Center for Infectious Disease"/>
            <person name="Wu L."/>
            <person name="Ma J."/>
        </authorList>
    </citation>
    <scope>NUCLEOTIDE SEQUENCE [LARGE SCALE GENOMIC DNA]</scope>
    <source>
        <strain evidence="3">JCM 17810</strain>
    </source>
</reference>
<sequence length="169" mass="16780">MTHVREVVEGLAARGGTLAVAESLTGGTLTALFVSVPGVSVVLRGGVVAYAKDLKSGVLGVDADLLQRRGAVHPEVARQMAAGAARLLGADHALATTGVAGPGPADGHAAGTVHVAALGPGGPSGTVAVRSLHLAGGRREVSAATVGVAVALLGEVTFAGREQRRYRTR</sequence>
<dbReference type="SUPFAM" id="SSF142433">
    <property type="entry name" value="CinA-like"/>
    <property type="match status" value="1"/>
</dbReference>